<dbReference type="OrthoDB" id="9999578at2"/>
<proteinExistence type="predicted"/>
<keyword evidence="3" id="KW-1185">Reference proteome</keyword>
<accession>A0A4Y8RAL2</accession>
<reference evidence="2 3" key="1">
    <citation type="submission" date="2019-03" db="EMBL/GenBank/DDBJ databases">
        <title>Jiella endophytica sp. nov., a novel endophytic bacterium isolated from root of Ficus microcarpa Linn. f.</title>
        <authorList>
            <person name="Tuo L."/>
        </authorList>
    </citation>
    <scope>NUCLEOTIDE SEQUENCE [LARGE SCALE GENOMIC DNA]</scope>
    <source>
        <strain evidence="2 3">CBS5Q-3</strain>
    </source>
</reference>
<gene>
    <name evidence="2" type="ORF">E3C22_22515</name>
</gene>
<evidence type="ECO:0000313" key="3">
    <source>
        <dbReference type="Proteomes" id="UP000298179"/>
    </source>
</evidence>
<evidence type="ECO:0000256" key="1">
    <source>
        <dbReference type="SAM" id="Phobius"/>
    </source>
</evidence>
<dbReference type="EMBL" id="SOZD01000011">
    <property type="protein sequence ID" value="TFF18074.1"/>
    <property type="molecule type" value="Genomic_DNA"/>
</dbReference>
<evidence type="ECO:0000313" key="2">
    <source>
        <dbReference type="EMBL" id="TFF18074.1"/>
    </source>
</evidence>
<dbReference type="Proteomes" id="UP000298179">
    <property type="component" value="Unassembled WGS sequence"/>
</dbReference>
<sequence>MLFAADGDVPAGAAAVAVFAAAGSPLFSFEGFAAALASPAFDGAVAEAAAALGFDAAVAAAEDAGAAPAAGGFEADEGAADDGGADAAGFDEAEAGDAGVGEVAAPFTGACAVGCAAAVAVLLSGLAAGVAVVFSPSLTVVFFSALRSIVWPRVFVGRDRRGRLVIASAPCSQSGRRIAGATRHRHSAFVHWSFIRAHGASAVFVFS</sequence>
<keyword evidence="1" id="KW-0472">Membrane</keyword>
<name>A0A4Y8RAL2_9HYPH</name>
<organism evidence="2 3">
    <name type="scientific">Jiella endophytica</name>
    <dbReference type="NCBI Taxonomy" id="2558362"/>
    <lineage>
        <taxon>Bacteria</taxon>
        <taxon>Pseudomonadati</taxon>
        <taxon>Pseudomonadota</taxon>
        <taxon>Alphaproteobacteria</taxon>
        <taxon>Hyphomicrobiales</taxon>
        <taxon>Aurantimonadaceae</taxon>
        <taxon>Jiella</taxon>
    </lineage>
</organism>
<dbReference type="AlphaFoldDB" id="A0A4Y8RAL2"/>
<protein>
    <submittedName>
        <fullName evidence="2">Uncharacterized protein</fullName>
    </submittedName>
</protein>
<dbReference type="RefSeq" id="WP_134764135.1">
    <property type="nucleotide sequence ID" value="NZ_SOZD01000011.1"/>
</dbReference>
<keyword evidence="1" id="KW-1133">Transmembrane helix</keyword>
<comment type="caution">
    <text evidence="2">The sequence shown here is derived from an EMBL/GenBank/DDBJ whole genome shotgun (WGS) entry which is preliminary data.</text>
</comment>
<keyword evidence="1" id="KW-0812">Transmembrane</keyword>
<feature type="transmembrane region" description="Helical" evidence="1">
    <location>
        <begin position="116"/>
        <end position="143"/>
    </location>
</feature>